<dbReference type="EMBL" id="CP133592">
    <property type="protein sequence ID" value="WMW24514.1"/>
    <property type="molecule type" value="Genomic_DNA"/>
</dbReference>
<feature type="transmembrane region" description="Helical" evidence="1">
    <location>
        <begin position="51"/>
        <end position="71"/>
    </location>
</feature>
<keyword evidence="1" id="KW-1133">Transmembrane helix</keyword>
<gene>
    <name evidence="2" type="ORF">RE474_10520</name>
</gene>
<proteinExistence type="predicted"/>
<keyword evidence="1" id="KW-0472">Membrane</keyword>
<reference evidence="2 3" key="1">
    <citation type="submission" date="2023-08" db="EMBL/GenBank/DDBJ databases">
        <title>Methanolobus mangrovi sp. nov. and Methanolobus sediminis sp. nov, two novel methylotrophic methanogens isolated from mangrove sediments in China.</title>
        <authorList>
            <person name="Zhou J."/>
        </authorList>
    </citation>
    <scope>NUCLEOTIDE SEQUENCE [LARGE SCALE GENOMIC DNA]</scope>
    <source>
        <strain evidence="2 3">FTZ6</strain>
    </source>
</reference>
<dbReference type="GeneID" id="84233155"/>
<accession>A0AA51UJH3</accession>
<dbReference type="Proteomes" id="UP001182908">
    <property type="component" value="Chromosome"/>
</dbReference>
<dbReference type="RefSeq" id="WP_309310325.1">
    <property type="nucleotide sequence ID" value="NZ_CP133592.1"/>
</dbReference>
<keyword evidence="3" id="KW-1185">Reference proteome</keyword>
<keyword evidence="1" id="KW-0812">Transmembrane</keyword>
<dbReference type="AlphaFoldDB" id="A0AA51UJH3"/>
<dbReference type="KEGG" id="mseb:RE474_10520"/>
<sequence>MTETKMIPVLNKASEANYKENPACSTCGKGGCCSGFGITAGSEKEVVYRNVFLYLSMGAIIFGATYLSILFH</sequence>
<protein>
    <submittedName>
        <fullName evidence="2">Uncharacterized protein</fullName>
    </submittedName>
</protein>
<evidence type="ECO:0000313" key="3">
    <source>
        <dbReference type="Proteomes" id="UP001182908"/>
    </source>
</evidence>
<evidence type="ECO:0000256" key="1">
    <source>
        <dbReference type="SAM" id="Phobius"/>
    </source>
</evidence>
<organism evidence="2 3">
    <name type="scientific">Methanolobus sediminis</name>
    <dbReference type="NCBI Taxonomy" id="3072978"/>
    <lineage>
        <taxon>Archaea</taxon>
        <taxon>Methanobacteriati</taxon>
        <taxon>Methanobacteriota</taxon>
        <taxon>Stenosarchaea group</taxon>
        <taxon>Methanomicrobia</taxon>
        <taxon>Methanosarcinales</taxon>
        <taxon>Methanosarcinaceae</taxon>
        <taxon>Methanolobus</taxon>
    </lineage>
</organism>
<name>A0AA51UJH3_9EURY</name>
<evidence type="ECO:0000313" key="2">
    <source>
        <dbReference type="EMBL" id="WMW24514.1"/>
    </source>
</evidence>